<evidence type="ECO:0000256" key="1">
    <source>
        <dbReference type="SAM" id="SignalP"/>
    </source>
</evidence>
<reference evidence="2" key="1">
    <citation type="journal article" date="2012" name="Nat. Commun.">
        <title>The genome of Prunus mume.</title>
        <authorList>
            <person name="Zhang Q."/>
            <person name="Chen W."/>
            <person name="Sun L."/>
            <person name="Zhao F."/>
            <person name="Huang B."/>
            <person name="Yang W."/>
            <person name="Tao Y."/>
            <person name="Wang J."/>
            <person name="Yuan Z."/>
            <person name="Fan G."/>
            <person name="Xing Z."/>
            <person name="Han C."/>
            <person name="Pan H."/>
            <person name="Zhong X."/>
            <person name="Shi W."/>
            <person name="Liang X."/>
            <person name="Du D."/>
            <person name="Sun F."/>
            <person name="Xu Z."/>
            <person name="Hao R."/>
            <person name="Lv T."/>
            <person name="Lv Y."/>
            <person name="Zheng Z."/>
            <person name="Sun M."/>
            <person name="Luo L."/>
            <person name="Cai M."/>
            <person name="Gao Y."/>
            <person name="Wang J."/>
            <person name="Yin Y."/>
            <person name="Xu X."/>
            <person name="Cheng T."/>
            <person name="Wang J."/>
        </authorList>
    </citation>
    <scope>NUCLEOTIDE SEQUENCE [LARGE SCALE GENOMIC DNA]</scope>
</reference>
<dbReference type="Proteomes" id="UP000694861">
    <property type="component" value="Linkage group LG4"/>
</dbReference>
<dbReference type="GeneID" id="107880979"/>
<organism evidence="2 3">
    <name type="scientific">Prunus mume</name>
    <name type="common">Japanese apricot</name>
    <name type="synonym">Armeniaca mume</name>
    <dbReference type="NCBI Taxonomy" id="102107"/>
    <lineage>
        <taxon>Eukaryota</taxon>
        <taxon>Viridiplantae</taxon>
        <taxon>Streptophyta</taxon>
        <taxon>Embryophyta</taxon>
        <taxon>Tracheophyta</taxon>
        <taxon>Spermatophyta</taxon>
        <taxon>Magnoliopsida</taxon>
        <taxon>eudicotyledons</taxon>
        <taxon>Gunneridae</taxon>
        <taxon>Pentapetalae</taxon>
        <taxon>rosids</taxon>
        <taxon>fabids</taxon>
        <taxon>Rosales</taxon>
        <taxon>Rosaceae</taxon>
        <taxon>Amygdaloideae</taxon>
        <taxon>Amygdaleae</taxon>
        <taxon>Prunus</taxon>
    </lineage>
</organism>
<dbReference type="RefSeq" id="XP_016649214.1">
    <property type="nucleotide sequence ID" value="XM_016793728.1"/>
</dbReference>
<dbReference type="Gene3D" id="3.40.50.300">
    <property type="entry name" value="P-loop containing nucleotide triphosphate hydrolases"/>
    <property type="match status" value="1"/>
</dbReference>
<sequence>MFVLLLCLPPFQILRTLVWRGSEACEVENKSFWLQPQKEMNFYLKSALKTAFFDILMKYSRGKSALIFCSTRKSAQEAAQRLSQTVTSFGHSNPSIKNREQQKRLREASLSCSDNQMQSYIPYGVGYQDGGLSIKDRNLIESLFLKDVWEGRPDPI</sequence>
<dbReference type="InterPro" id="IPR052247">
    <property type="entry name" value="Meiotic_Crossover_Helicase"/>
</dbReference>
<feature type="signal peptide" evidence="1">
    <location>
        <begin position="1"/>
        <end position="24"/>
    </location>
</feature>
<dbReference type="PANTHER" id="PTHR47835">
    <property type="entry name" value="HFM1, ATP DEPENDENT DNA HELICASE HOMOLOG"/>
    <property type="match status" value="1"/>
</dbReference>
<evidence type="ECO:0000313" key="3">
    <source>
        <dbReference type="RefSeq" id="XP_016649214.1"/>
    </source>
</evidence>
<protein>
    <submittedName>
        <fullName evidence="3">DExH-box ATP-dependent RNA helicase DExH17-like</fullName>
    </submittedName>
</protein>
<accession>A0ABM1LP87</accession>
<dbReference type="PANTHER" id="PTHR47835:SF3">
    <property type="entry name" value="HELICASE FOR MEIOSIS 1"/>
    <property type="match status" value="1"/>
</dbReference>
<keyword evidence="1" id="KW-0732">Signal</keyword>
<proteinExistence type="predicted"/>
<reference evidence="3" key="2">
    <citation type="submission" date="2025-08" db="UniProtKB">
        <authorList>
            <consortium name="RefSeq"/>
        </authorList>
    </citation>
    <scope>IDENTIFICATION</scope>
</reference>
<dbReference type="SUPFAM" id="SSF52540">
    <property type="entry name" value="P-loop containing nucleoside triphosphate hydrolases"/>
    <property type="match status" value="1"/>
</dbReference>
<gene>
    <name evidence="3" type="primary">LOC107880979</name>
</gene>
<evidence type="ECO:0000313" key="2">
    <source>
        <dbReference type="Proteomes" id="UP000694861"/>
    </source>
</evidence>
<name>A0ABM1LP87_PRUMU</name>
<feature type="chain" id="PRO_5045192609" evidence="1">
    <location>
        <begin position="25"/>
        <end position="156"/>
    </location>
</feature>
<dbReference type="InterPro" id="IPR027417">
    <property type="entry name" value="P-loop_NTPase"/>
</dbReference>
<keyword evidence="2" id="KW-1185">Reference proteome</keyword>